<evidence type="ECO:0000256" key="12">
    <source>
        <dbReference type="ARBA" id="ARBA00029504"/>
    </source>
</evidence>
<dbReference type="CDD" id="cd17916">
    <property type="entry name" value="DEXHc_UvrB"/>
    <property type="match status" value="1"/>
</dbReference>
<feature type="short sequence motif" description="Beta-hairpin" evidence="13">
    <location>
        <begin position="90"/>
        <end position="113"/>
    </location>
</feature>
<comment type="function">
    <text evidence="13">The UvrABC repair system catalyzes the recognition and processing of DNA lesions. A damage recognition complex composed of 2 UvrA and 2 UvrB subunits scans DNA for abnormalities. Upon binding of the UvrA(2)B(2) complex to a putative damaged site, the DNA wraps around one UvrB monomer. DNA wrap is dependent on ATP binding by UvrB and probably causes local melting of the DNA helix, facilitating insertion of UvrB beta-hairpin between the DNA strands. Then UvrB probes one DNA strand for the presence of a lesion. If a lesion is found the UvrA subunits dissociate and the UvrB-DNA preincision complex is formed. This complex is subsequently bound by UvrC and the second UvrB is released. If no lesion is found, the DNA wraps around the other UvrB subunit that will check the other stand for damage.</text>
</comment>
<dbReference type="Pfam" id="PF12344">
    <property type="entry name" value="UvrB"/>
    <property type="match status" value="1"/>
</dbReference>
<dbReference type="GO" id="GO:0016887">
    <property type="term" value="F:ATP hydrolysis activity"/>
    <property type="evidence" value="ECO:0007669"/>
    <property type="project" value="InterPro"/>
</dbReference>
<keyword evidence="4 13" id="KW-0547">Nucleotide-binding</keyword>
<dbReference type="Pfam" id="PF02151">
    <property type="entry name" value="UVR"/>
    <property type="match status" value="1"/>
</dbReference>
<keyword evidence="5 13" id="KW-0227">DNA damage</keyword>
<dbReference type="PANTHER" id="PTHR24029:SF0">
    <property type="entry name" value="UVRABC SYSTEM PROTEIN B"/>
    <property type="match status" value="1"/>
</dbReference>
<dbReference type="GO" id="GO:0005524">
    <property type="term" value="F:ATP binding"/>
    <property type="evidence" value="ECO:0007669"/>
    <property type="project" value="UniProtKB-UniRule"/>
</dbReference>
<dbReference type="NCBIfam" id="NF003673">
    <property type="entry name" value="PRK05298.1"/>
    <property type="match status" value="1"/>
</dbReference>
<evidence type="ECO:0000256" key="1">
    <source>
        <dbReference type="ARBA" id="ARBA00004496"/>
    </source>
</evidence>
<dbReference type="PROSITE" id="PS51194">
    <property type="entry name" value="HELICASE_CTER"/>
    <property type="match status" value="1"/>
</dbReference>
<keyword evidence="7 13" id="KW-0067">ATP-binding</keyword>
<comment type="caution">
    <text evidence="18">The sequence shown here is derived from an EMBL/GenBank/DDBJ whole genome shotgun (WGS) entry which is preliminary data.</text>
</comment>
<accession>A0A932EPV6</accession>
<dbReference type="InterPro" id="IPR014001">
    <property type="entry name" value="Helicase_ATP-bd"/>
</dbReference>
<evidence type="ECO:0000256" key="7">
    <source>
        <dbReference type="ARBA" id="ARBA00022840"/>
    </source>
</evidence>
<evidence type="ECO:0000256" key="4">
    <source>
        <dbReference type="ARBA" id="ARBA00022741"/>
    </source>
</evidence>
<dbReference type="NCBIfam" id="TIGR00631">
    <property type="entry name" value="uvrb"/>
    <property type="match status" value="1"/>
</dbReference>
<organism evidence="18 19">
    <name type="scientific">Candidatus Korobacter versatilis</name>
    <dbReference type="NCBI Taxonomy" id="658062"/>
    <lineage>
        <taxon>Bacteria</taxon>
        <taxon>Pseudomonadati</taxon>
        <taxon>Acidobacteriota</taxon>
        <taxon>Terriglobia</taxon>
        <taxon>Terriglobales</taxon>
        <taxon>Candidatus Korobacteraceae</taxon>
        <taxon>Candidatus Korobacter</taxon>
    </lineage>
</organism>
<evidence type="ECO:0000256" key="11">
    <source>
        <dbReference type="ARBA" id="ARBA00026033"/>
    </source>
</evidence>
<evidence type="ECO:0000256" key="10">
    <source>
        <dbReference type="ARBA" id="ARBA00023236"/>
    </source>
</evidence>
<evidence type="ECO:0000256" key="13">
    <source>
        <dbReference type="HAMAP-Rule" id="MF_00204"/>
    </source>
</evidence>
<dbReference type="SMART" id="SM00487">
    <property type="entry name" value="DEXDc"/>
    <property type="match status" value="1"/>
</dbReference>
<dbReference type="Gene3D" id="3.40.50.300">
    <property type="entry name" value="P-loop containing nucleotide triphosphate hydrolases"/>
    <property type="match status" value="3"/>
</dbReference>
<comment type="similarity">
    <text evidence="2 13 14">Belongs to the UvrB family.</text>
</comment>
<sequence>MDFKLQSDYTPQGDQERAIEQLVRGLADGEKHQVLLGVTGSGKTFTMAKIIEQLRKPALVLAHNKTLAAQLYHEFKSFFPTNAVEYFVSYYDYYQPEAYIPAGDVYIEKEATINDELDKLRLSATRSLFERRDCIIVASVSCIYGLGSPEAYYGMLLFLEKGQTIKREDITRKLVEILYERNDGDFRRGTFRVRGDVIEVFPTYDDNAYRIELWGDQVESLSQIDPLFGTVKHKYVRLPIYPKTHYVMTPEARGNAIVSIKEELIWWEKELEKQGRLVEAQRVHQRTMFDLEMIKSVGYCHGIENYSRHFSGRLPGEAPPTLLDYVPRDYLLFIDESHQTVPQLHGMYHGDRSRKTTLVEYGFRMPSAMDNRPLTFEEFEHRVNQAVYVSATPGPYELTRSAGVVVEQIIRPTGLVDPEVEVRPVKGQIDDLLHEIRARVERGERVLVTTLTKRMAEDLAEYYAEVGVKCRYMHSEIETLERIKILRGLRKGEFDVLIGINLLREGLDLPEVSLVAILDADKEGFLRSAGSLIQTIGRCARHLEGRAILYADRMTDSMKKALDETDRRRAIQRAYNQEHGITPESIVRPVEMSLAAIIEADYVDISSADDGLPEFKSQEELDAYIVKLEVEMREAAKRFDFEKAAKLRDLVRDLRTKEFLFA</sequence>
<comment type="subcellular location">
    <subcellularLocation>
        <location evidence="1 13 14">Cytoplasm</location>
    </subcellularLocation>
</comment>
<evidence type="ECO:0000256" key="14">
    <source>
        <dbReference type="RuleBase" id="RU003587"/>
    </source>
</evidence>
<gene>
    <name evidence="13 18" type="primary">uvrB</name>
    <name evidence="18" type="ORF">HYX28_07800</name>
</gene>
<comment type="domain">
    <text evidence="13">The beta-hairpin motif is involved in DNA binding.</text>
</comment>
<feature type="domain" description="Helicase ATP-binding" evidence="16">
    <location>
        <begin position="24"/>
        <end position="158"/>
    </location>
</feature>
<dbReference type="Pfam" id="PF17757">
    <property type="entry name" value="UvrB_inter"/>
    <property type="match status" value="1"/>
</dbReference>
<feature type="binding site" evidence="13">
    <location>
        <begin position="37"/>
        <end position="44"/>
    </location>
    <ligand>
        <name>ATP</name>
        <dbReference type="ChEBI" id="CHEBI:30616"/>
    </ligand>
</feature>
<dbReference type="SUPFAM" id="SSF52540">
    <property type="entry name" value="P-loop containing nucleoside triphosphate hydrolases"/>
    <property type="match status" value="2"/>
</dbReference>
<keyword evidence="8 13" id="KW-0267">Excision nuclease</keyword>
<dbReference type="Pfam" id="PF00271">
    <property type="entry name" value="Helicase_C"/>
    <property type="match status" value="1"/>
</dbReference>
<keyword evidence="9 13" id="KW-0234">DNA repair</keyword>
<dbReference type="InterPro" id="IPR041471">
    <property type="entry name" value="UvrB_inter"/>
</dbReference>
<keyword evidence="3 13" id="KW-0963">Cytoplasm</keyword>
<evidence type="ECO:0000256" key="8">
    <source>
        <dbReference type="ARBA" id="ARBA00022881"/>
    </source>
</evidence>
<keyword evidence="10 13" id="KW-0742">SOS response</keyword>
<dbReference type="Proteomes" id="UP000779809">
    <property type="component" value="Unassembled WGS sequence"/>
</dbReference>
<evidence type="ECO:0000259" key="15">
    <source>
        <dbReference type="PROSITE" id="PS50151"/>
    </source>
</evidence>
<evidence type="ECO:0000313" key="19">
    <source>
        <dbReference type="Proteomes" id="UP000779809"/>
    </source>
</evidence>
<dbReference type="GO" id="GO:0009432">
    <property type="term" value="P:SOS response"/>
    <property type="evidence" value="ECO:0007669"/>
    <property type="project" value="UniProtKB-UniRule"/>
</dbReference>
<evidence type="ECO:0000313" key="18">
    <source>
        <dbReference type="EMBL" id="MBI2678672.1"/>
    </source>
</evidence>
<dbReference type="SUPFAM" id="SSF46600">
    <property type="entry name" value="C-terminal UvrC-binding domain of UvrB"/>
    <property type="match status" value="1"/>
</dbReference>
<evidence type="ECO:0000256" key="3">
    <source>
        <dbReference type="ARBA" id="ARBA00022490"/>
    </source>
</evidence>
<dbReference type="GO" id="GO:0006289">
    <property type="term" value="P:nucleotide-excision repair"/>
    <property type="evidence" value="ECO:0007669"/>
    <property type="project" value="UniProtKB-UniRule"/>
</dbReference>
<keyword evidence="6 13" id="KW-0228">DNA excision</keyword>
<dbReference type="EMBL" id="JACPNR010000009">
    <property type="protein sequence ID" value="MBI2678672.1"/>
    <property type="molecule type" value="Genomic_DNA"/>
</dbReference>
<dbReference type="InterPro" id="IPR004807">
    <property type="entry name" value="UvrB"/>
</dbReference>
<dbReference type="SMART" id="SM00490">
    <property type="entry name" value="HELICc"/>
    <property type="match status" value="1"/>
</dbReference>
<evidence type="ECO:0000259" key="17">
    <source>
        <dbReference type="PROSITE" id="PS51194"/>
    </source>
</evidence>
<comment type="subunit">
    <text evidence="11 13 14">Forms a heterotetramer with UvrA during the search for lesions. Interacts with UvrC in an incision complex.</text>
</comment>
<dbReference type="HAMAP" id="MF_00204">
    <property type="entry name" value="UvrB"/>
    <property type="match status" value="1"/>
</dbReference>
<dbReference type="PANTHER" id="PTHR24029">
    <property type="entry name" value="UVRABC SYSTEM PROTEIN B"/>
    <property type="match status" value="1"/>
</dbReference>
<name>A0A932EPV6_9BACT</name>
<dbReference type="InterPro" id="IPR036876">
    <property type="entry name" value="UVR_dom_sf"/>
</dbReference>
<dbReference type="PROSITE" id="PS51192">
    <property type="entry name" value="HELICASE_ATP_BIND_1"/>
    <property type="match status" value="1"/>
</dbReference>
<feature type="domain" description="Helicase C-terminal" evidence="17">
    <location>
        <begin position="428"/>
        <end position="594"/>
    </location>
</feature>
<dbReference type="InterPro" id="IPR024759">
    <property type="entry name" value="UvrB_YAD/RRR_dom"/>
</dbReference>
<feature type="domain" description="UVR" evidence="15">
    <location>
        <begin position="622"/>
        <end position="657"/>
    </location>
</feature>
<dbReference type="InterPro" id="IPR027417">
    <property type="entry name" value="P-loop_NTPase"/>
</dbReference>
<dbReference type="GO" id="GO:0003677">
    <property type="term" value="F:DNA binding"/>
    <property type="evidence" value="ECO:0007669"/>
    <property type="project" value="UniProtKB-UniRule"/>
</dbReference>
<proteinExistence type="inferred from homology"/>
<reference evidence="18" key="1">
    <citation type="submission" date="2020-07" db="EMBL/GenBank/DDBJ databases">
        <title>Huge and variable diversity of episymbiotic CPR bacteria and DPANN archaea in groundwater ecosystems.</title>
        <authorList>
            <person name="He C.Y."/>
            <person name="Keren R."/>
            <person name="Whittaker M."/>
            <person name="Farag I.F."/>
            <person name="Doudna J."/>
            <person name="Cate J.H.D."/>
            <person name="Banfield J.F."/>
        </authorList>
    </citation>
    <scope>NUCLEOTIDE SEQUENCE</scope>
    <source>
        <strain evidence="18">NC_groundwater_580_Pr5_B-0.1um_64_19</strain>
    </source>
</reference>
<evidence type="ECO:0000259" key="16">
    <source>
        <dbReference type="PROSITE" id="PS51192"/>
    </source>
</evidence>
<dbReference type="InterPro" id="IPR001943">
    <property type="entry name" value="UVR_dom"/>
</dbReference>
<dbReference type="Pfam" id="PF04851">
    <property type="entry name" value="ResIII"/>
    <property type="match status" value="1"/>
</dbReference>
<protein>
    <recommendedName>
        <fullName evidence="12 13">UvrABC system protein B</fullName>
        <shortName evidence="13">Protein UvrB</shortName>
    </recommendedName>
    <alternativeName>
        <fullName evidence="13">Excinuclease ABC subunit B</fullName>
    </alternativeName>
</protein>
<dbReference type="Gene3D" id="4.10.860.10">
    <property type="entry name" value="UVR domain"/>
    <property type="match status" value="1"/>
</dbReference>
<dbReference type="GO" id="GO:0009381">
    <property type="term" value="F:excinuclease ABC activity"/>
    <property type="evidence" value="ECO:0007669"/>
    <property type="project" value="UniProtKB-UniRule"/>
</dbReference>
<dbReference type="InterPro" id="IPR006935">
    <property type="entry name" value="Helicase/UvrB_N"/>
</dbReference>
<dbReference type="InterPro" id="IPR001650">
    <property type="entry name" value="Helicase_C-like"/>
</dbReference>
<evidence type="ECO:0000256" key="9">
    <source>
        <dbReference type="ARBA" id="ARBA00023204"/>
    </source>
</evidence>
<evidence type="ECO:0000256" key="5">
    <source>
        <dbReference type="ARBA" id="ARBA00022763"/>
    </source>
</evidence>
<dbReference type="PROSITE" id="PS50151">
    <property type="entry name" value="UVR"/>
    <property type="match status" value="1"/>
</dbReference>
<evidence type="ECO:0000256" key="2">
    <source>
        <dbReference type="ARBA" id="ARBA00008533"/>
    </source>
</evidence>
<dbReference type="AlphaFoldDB" id="A0A932EPV6"/>
<dbReference type="CDD" id="cd18790">
    <property type="entry name" value="SF2_C_UvrB"/>
    <property type="match status" value="1"/>
</dbReference>
<evidence type="ECO:0000256" key="6">
    <source>
        <dbReference type="ARBA" id="ARBA00022769"/>
    </source>
</evidence>
<dbReference type="GO" id="GO:0005737">
    <property type="term" value="C:cytoplasm"/>
    <property type="evidence" value="ECO:0007669"/>
    <property type="project" value="UniProtKB-SubCell"/>
</dbReference>
<dbReference type="GO" id="GO:0009380">
    <property type="term" value="C:excinuclease repair complex"/>
    <property type="evidence" value="ECO:0007669"/>
    <property type="project" value="InterPro"/>
</dbReference>